<comment type="similarity">
    <text evidence="1">Belongs to the LysR transcriptional regulatory family.</text>
</comment>
<dbReference type="InterPro" id="IPR005119">
    <property type="entry name" value="LysR_subst-bd"/>
</dbReference>
<dbReference type="SUPFAM" id="SSF53850">
    <property type="entry name" value="Periplasmic binding protein-like II"/>
    <property type="match status" value="1"/>
</dbReference>
<sequence length="289" mass="31280">MHKFDWQNLQHFLALAHGGSLSGAARALGVDHATVSRRIAALEAALDVKLVHRLPRSVHLTREGEALLDRAALAERGMVQLGHYLEARAGTATTEVRVSASPAVATRLVAPSLPAFHRDHPEITLTLAVTPEIAQLDRGEAELAIRLVEPTEGELLARRAGSMAFGLYGPPDYAECPGAEWSFIGYDDTYEHVTQQRWLRSVVGNRPVVFRSSDLLAQQEAAAAGLGAVSLPCFIGDADERLVQLAQEPPHPSAPIWLVTYPDLFRAPPVAAAMAFLAGIVAEHCPREY</sequence>
<dbReference type="GO" id="GO:0003700">
    <property type="term" value="F:DNA-binding transcription factor activity"/>
    <property type="evidence" value="ECO:0007669"/>
    <property type="project" value="InterPro"/>
</dbReference>
<dbReference type="PANTHER" id="PTHR30537">
    <property type="entry name" value="HTH-TYPE TRANSCRIPTIONAL REGULATOR"/>
    <property type="match status" value="1"/>
</dbReference>
<name>A0A5B8RD04_9ZZZZ</name>
<dbReference type="EMBL" id="MN079145">
    <property type="protein sequence ID" value="QEA06471.1"/>
    <property type="molecule type" value="Genomic_DNA"/>
</dbReference>
<dbReference type="InterPro" id="IPR036388">
    <property type="entry name" value="WH-like_DNA-bd_sf"/>
</dbReference>
<evidence type="ECO:0000256" key="3">
    <source>
        <dbReference type="ARBA" id="ARBA00023125"/>
    </source>
</evidence>
<keyword evidence="3" id="KW-0238">DNA-binding</keyword>
<gene>
    <name evidence="6" type="ORF">KBTEX_02810</name>
</gene>
<dbReference type="Gene3D" id="1.10.10.10">
    <property type="entry name" value="Winged helix-like DNA-binding domain superfamily/Winged helix DNA-binding domain"/>
    <property type="match status" value="1"/>
</dbReference>
<evidence type="ECO:0000256" key="4">
    <source>
        <dbReference type="ARBA" id="ARBA00023163"/>
    </source>
</evidence>
<dbReference type="PROSITE" id="PS50931">
    <property type="entry name" value="HTH_LYSR"/>
    <property type="match status" value="1"/>
</dbReference>
<dbReference type="Pfam" id="PF00126">
    <property type="entry name" value="HTH_1"/>
    <property type="match status" value="1"/>
</dbReference>
<dbReference type="InterPro" id="IPR000847">
    <property type="entry name" value="LysR_HTH_N"/>
</dbReference>
<dbReference type="Gene3D" id="3.40.190.290">
    <property type="match status" value="1"/>
</dbReference>
<proteinExistence type="inferred from homology"/>
<dbReference type="AlphaFoldDB" id="A0A5B8RD04"/>
<reference evidence="6" key="1">
    <citation type="submission" date="2019-06" db="EMBL/GenBank/DDBJ databases">
        <authorList>
            <person name="Murdoch R.W."/>
            <person name="Fathepure B."/>
        </authorList>
    </citation>
    <scope>NUCLEOTIDE SEQUENCE</scope>
</reference>
<keyword evidence="2" id="KW-0805">Transcription regulation</keyword>
<protein>
    <recommendedName>
        <fullName evidence="5">HTH lysR-type domain-containing protein</fullName>
    </recommendedName>
</protein>
<accession>A0A5B8RD04</accession>
<evidence type="ECO:0000313" key="6">
    <source>
        <dbReference type="EMBL" id="QEA06471.1"/>
    </source>
</evidence>
<dbReference type="Pfam" id="PF03466">
    <property type="entry name" value="LysR_substrate"/>
    <property type="match status" value="1"/>
</dbReference>
<dbReference type="SUPFAM" id="SSF46785">
    <property type="entry name" value="Winged helix' DNA-binding domain"/>
    <property type="match status" value="1"/>
</dbReference>
<organism evidence="6">
    <name type="scientific">uncultured organism</name>
    <dbReference type="NCBI Taxonomy" id="155900"/>
    <lineage>
        <taxon>unclassified sequences</taxon>
        <taxon>environmental samples</taxon>
    </lineage>
</organism>
<dbReference type="GO" id="GO:0006351">
    <property type="term" value="P:DNA-templated transcription"/>
    <property type="evidence" value="ECO:0007669"/>
    <property type="project" value="TreeGrafter"/>
</dbReference>
<dbReference type="PANTHER" id="PTHR30537:SF3">
    <property type="entry name" value="TRANSCRIPTIONAL REGULATORY PROTEIN"/>
    <property type="match status" value="1"/>
</dbReference>
<evidence type="ECO:0000256" key="1">
    <source>
        <dbReference type="ARBA" id="ARBA00009437"/>
    </source>
</evidence>
<dbReference type="GO" id="GO:0043565">
    <property type="term" value="F:sequence-specific DNA binding"/>
    <property type="evidence" value="ECO:0007669"/>
    <property type="project" value="TreeGrafter"/>
</dbReference>
<dbReference type="InterPro" id="IPR058163">
    <property type="entry name" value="LysR-type_TF_proteobact-type"/>
</dbReference>
<feature type="domain" description="HTH lysR-type" evidence="5">
    <location>
        <begin position="4"/>
        <end position="61"/>
    </location>
</feature>
<keyword evidence="4" id="KW-0804">Transcription</keyword>
<evidence type="ECO:0000256" key="2">
    <source>
        <dbReference type="ARBA" id="ARBA00023015"/>
    </source>
</evidence>
<dbReference type="InterPro" id="IPR036390">
    <property type="entry name" value="WH_DNA-bd_sf"/>
</dbReference>
<evidence type="ECO:0000259" key="5">
    <source>
        <dbReference type="PROSITE" id="PS50931"/>
    </source>
</evidence>